<proteinExistence type="predicted"/>
<sequence>MYALILSICYLGGGCDDLVIDAFNTEQQCLMAMDEQRLRHAACYPIEDFIEGYGFPAGERADF</sequence>
<dbReference type="Pfam" id="PF07358">
    <property type="entry name" value="DUF1482"/>
    <property type="match status" value="1"/>
</dbReference>
<keyword evidence="2" id="KW-1185">Reference proteome</keyword>
<reference evidence="1 2" key="1">
    <citation type="submission" date="2017-12" db="EMBL/GenBank/DDBJ databases">
        <title>Characterization of six clinical isolates of Enterochimera gen. nov., a novel genus of the Yersiniaciae family and the three species Enterochimera arupensis sp. nov., Enterochimera coloradensis sp. nov, and Enterochimera californica sp. nov.</title>
        <authorList>
            <person name="Rossi A."/>
            <person name="Fisher M."/>
        </authorList>
    </citation>
    <scope>NUCLEOTIDE SEQUENCE [LARGE SCALE GENOMIC DNA]</scope>
    <source>
        <strain evidence="2">2016-Iso4</strain>
    </source>
</reference>
<protein>
    <recommendedName>
        <fullName evidence="3">DUF1482 domain-containing protein</fullName>
    </recommendedName>
</protein>
<evidence type="ECO:0000313" key="2">
    <source>
        <dbReference type="Proteomes" id="UP000234503"/>
    </source>
</evidence>
<accession>A0A2N5ED50</accession>
<dbReference type="AlphaFoldDB" id="A0A2N5ED50"/>
<dbReference type="Proteomes" id="UP000234503">
    <property type="component" value="Unassembled WGS sequence"/>
</dbReference>
<comment type="caution">
    <text evidence="1">The sequence shown here is derived from an EMBL/GenBank/DDBJ whole genome shotgun (WGS) entry which is preliminary data.</text>
</comment>
<dbReference type="OrthoDB" id="6562784at2"/>
<dbReference type="EMBL" id="PJZH01000001">
    <property type="protein sequence ID" value="PLR40444.1"/>
    <property type="molecule type" value="Genomic_DNA"/>
</dbReference>
<organism evidence="1 2">
    <name type="scientific">Chimaeribacter coloradensis</name>
    <dbReference type="NCBI Taxonomy" id="2060068"/>
    <lineage>
        <taxon>Bacteria</taxon>
        <taxon>Pseudomonadati</taxon>
        <taxon>Pseudomonadota</taxon>
        <taxon>Gammaproteobacteria</taxon>
        <taxon>Enterobacterales</taxon>
        <taxon>Yersiniaceae</taxon>
        <taxon>Chimaeribacter</taxon>
    </lineage>
</organism>
<dbReference type="InterPro" id="IPR009954">
    <property type="entry name" value="DUF1482"/>
</dbReference>
<evidence type="ECO:0008006" key="3">
    <source>
        <dbReference type="Google" id="ProtNLM"/>
    </source>
</evidence>
<name>A0A2N5ED50_9GAMM</name>
<gene>
    <name evidence="1" type="ORF">CYR32_01490</name>
</gene>
<dbReference type="RefSeq" id="WP_101821834.1">
    <property type="nucleotide sequence ID" value="NZ_PJZH01000001.1"/>
</dbReference>
<evidence type="ECO:0000313" key="1">
    <source>
        <dbReference type="EMBL" id="PLR40444.1"/>
    </source>
</evidence>